<evidence type="ECO:0000256" key="3">
    <source>
        <dbReference type="ARBA" id="ARBA00022475"/>
    </source>
</evidence>
<evidence type="ECO:0000313" key="9">
    <source>
        <dbReference type="EMBL" id="HEN27786.1"/>
    </source>
</evidence>
<protein>
    <submittedName>
        <fullName evidence="9">TRAP transporter small permease</fullName>
    </submittedName>
</protein>
<comment type="caution">
    <text evidence="9">The sequence shown here is derived from an EMBL/GenBank/DDBJ whole genome shotgun (WGS) entry which is preliminary data.</text>
</comment>
<sequence>MLKLIDKTEKILQWGGYISVFCTVVIMFLLTIDALSTRFINYPIKGTPEIVTVLNVIIVWMITPVVQLWRGQQRVELFRNIFSKKGQLIIEMFSDVLSIVIVSFLAWRVGVYVEYLLRTDERVKGPLNFQIWPFAAAMGLGLIMLIVAFFITFLKRVKKVS</sequence>
<feature type="domain" description="Tripartite ATP-independent periplasmic transporters DctQ component" evidence="8">
    <location>
        <begin position="28"/>
        <end position="158"/>
    </location>
</feature>
<keyword evidence="4 7" id="KW-0812">Transmembrane</keyword>
<organism evidence="9">
    <name type="scientific">candidate division WOR-3 bacterium</name>
    <dbReference type="NCBI Taxonomy" id="2052148"/>
    <lineage>
        <taxon>Bacteria</taxon>
        <taxon>Bacteria division WOR-3</taxon>
    </lineage>
</organism>
<name>A0A7C2K1C1_UNCW3</name>
<evidence type="ECO:0000256" key="1">
    <source>
        <dbReference type="ARBA" id="ARBA00004651"/>
    </source>
</evidence>
<feature type="transmembrane region" description="Helical" evidence="7">
    <location>
        <begin position="12"/>
        <end position="30"/>
    </location>
</feature>
<feature type="transmembrane region" description="Helical" evidence="7">
    <location>
        <begin position="131"/>
        <end position="154"/>
    </location>
</feature>
<reference evidence="9" key="1">
    <citation type="journal article" date="2020" name="mSystems">
        <title>Genome- and Community-Level Interaction Insights into Carbon Utilization and Element Cycling Functions of Hydrothermarchaeota in Hydrothermal Sediment.</title>
        <authorList>
            <person name="Zhou Z."/>
            <person name="Liu Y."/>
            <person name="Xu W."/>
            <person name="Pan J."/>
            <person name="Luo Z.H."/>
            <person name="Li M."/>
        </authorList>
    </citation>
    <scope>NUCLEOTIDE SEQUENCE [LARGE SCALE GENOMIC DNA]</scope>
    <source>
        <strain evidence="9">SpSt-34</strain>
    </source>
</reference>
<evidence type="ECO:0000256" key="4">
    <source>
        <dbReference type="ARBA" id="ARBA00022692"/>
    </source>
</evidence>
<evidence type="ECO:0000256" key="6">
    <source>
        <dbReference type="ARBA" id="ARBA00023136"/>
    </source>
</evidence>
<dbReference type="AlphaFoldDB" id="A0A7C2K1C1"/>
<dbReference type="EMBL" id="DSOL01000114">
    <property type="protein sequence ID" value="HEN27786.1"/>
    <property type="molecule type" value="Genomic_DNA"/>
</dbReference>
<dbReference type="Pfam" id="PF04290">
    <property type="entry name" value="DctQ"/>
    <property type="match status" value="1"/>
</dbReference>
<dbReference type="GO" id="GO:0005886">
    <property type="term" value="C:plasma membrane"/>
    <property type="evidence" value="ECO:0007669"/>
    <property type="project" value="UniProtKB-SubCell"/>
</dbReference>
<proteinExistence type="predicted"/>
<evidence type="ECO:0000256" key="7">
    <source>
        <dbReference type="SAM" id="Phobius"/>
    </source>
</evidence>
<accession>A0A7C2K1C1</accession>
<comment type="subcellular location">
    <subcellularLocation>
        <location evidence="1">Cell membrane</location>
        <topology evidence="1">Multi-pass membrane protein</topology>
    </subcellularLocation>
</comment>
<feature type="transmembrane region" description="Helical" evidence="7">
    <location>
        <begin position="50"/>
        <end position="69"/>
    </location>
</feature>
<evidence type="ECO:0000256" key="5">
    <source>
        <dbReference type="ARBA" id="ARBA00022989"/>
    </source>
</evidence>
<evidence type="ECO:0000256" key="2">
    <source>
        <dbReference type="ARBA" id="ARBA00022448"/>
    </source>
</evidence>
<gene>
    <name evidence="9" type="ORF">ENQ77_03830</name>
</gene>
<feature type="transmembrane region" description="Helical" evidence="7">
    <location>
        <begin position="89"/>
        <end position="111"/>
    </location>
</feature>
<dbReference type="InterPro" id="IPR055348">
    <property type="entry name" value="DctQ"/>
</dbReference>
<keyword evidence="3" id="KW-1003">Cell membrane</keyword>
<keyword evidence="5 7" id="KW-1133">Transmembrane helix</keyword>
<keyword evidence="6 7" id="KW-0472">Membrane</keyword>
<keyword evidence="2" id="KW-0813">Transport</keyword>
<evidence type="ECO:0000259" key="8">
    <source>
        <dbReference type="Pfam" id="PF04290"/>
    </source>
</evidence>